<dbReference type="SUPFAM" id="SSF52172">
    <property type="entry name" value="CheY-like"/>
    <property type="match status" value="1"/>
</dbReference>
<sequence>MPVLPEKPSVLLADADPTSATILSTLLESWNYQVEVIADGAAAYKRLNSPQPPELAIVDYELPSMKGFEVIAETRRRSRQHAPWLMLMSGAADLEKIEMATKAGVDDFLLKPVNEMDLLVRLRTAERVQHLYHELQEQMQAVRFHASHDSLTGLLNREAMMRLLFQETDRVQRMRTPLTLMLIDLDKFSDVNIEFGYGTGDVILREFSQRLRRYLRSYDILGRCGEDEFLVGLPGCLAEQAATMADRLQTTVLEKPYHIHRDVLSVTASIGIATSRGRSPLIVLREAERALGNAKLAGRNCIRCYGQPAEPIQVITDSTESDQPISPS</sequence>
<reference evidence="5 6" key="1">
    <citation type="submission" date="2020-08" db="EMBL/GenBank/DDBJ databases">
        <title>Edaphobacter telluris sp. nov. and Acidobacterium dinghuensis sp. nov., two acidobacteria isolated from forest soil.</title>
        <authorList>
            <person name="Fu J."/>
            <person name="Qiu L."/>
        </authorList>
    </citation>
    <scope>NUCLEOTIDE SEQUENCE [LARGE SCALE GENOMIC DNA]</scope>
    <source>
        <strain evidence="5">4Y35</strain>
    </source>
</reference>
<protein>
    <recommendedName>
        <fullName evidence="1">diguanylate cyclase</fullName>
        <ecNumber evidence="1">2.7.7.65</ecNumber>
    </recommendedName>
</protein>
<dbReference type="NCBIfam" id="TIGR00254">
    <property type="entry name" value="GGDEF"/>
    <property type="match status" value="1"/>
</dbReference>
<dbReference type="EC" id="2.7.7.65" evidence="1"/>
<dbReference type="RefSeq" id="WP_186744272.1">
    <property type="nucleotide sequence ID" value="NZ_CP060394.1"/>
</dbReference>
<dbReference type="InterPro" id="IPR050469">
    <property type="entry name" value="Diguanylate_Cyclase"/>
</dbReference>
<dbReference type="Gene3D" id="3.30.70.270">
    <property type="match status" value="1"/>
</dbReference>
<feature type="modified residue" description="4-aspartylphosphate" evidence="2">
    <location>
        <position position="59"/>
    </location>
</feature>
<dbReference type="PANTHER" id="PTHR45138">
    <property type="entry name" value="REGULATORY COMPONENTS OF SENSORY TRANSDUCTION SYSTEM"/>
    <property type="match status" value="1"/>
</dbReference>
<accession>A0A7G8BKP2</accession>
<dbReference type="CDD" id="cd00156">
    <property type="entry name" value="REC"/>
    <property type="match status" value="1"/>
</dbReference>
<feature type="domain" description="GGDEF" evidence="4">
    <location>
        <begin position="176"/>
        <end position="307"/>
    </location>
</feature>
<dbReference type="Gene3D" id="3.40.50.2300">
    <property type="match status" value="1"/>
</dbReference>
<name>A0A7G8BKP2_9BACT</name>
<dbReference type="GO" id="GO:1902201">
    <property type="term" value="P:negative regulation of bacterial-type flagellum-dependent cell motility"/>
    <property type="evidence" value="ECO:0007669"/>
    <property type="project" value="TreeGrafter"/>
</dbReference>
<feature type="domain" description="Response regulatory" evidence="3">
    <location>
        <begin position="9"/>
        <end position="126"/>
    </location>
</feature>
<dbReference type="SMART" id="SM00448">
    <property type="entry name" value="REC"/>
    <property type="match status" value="1"/>
</dbReference>
<dbReference type="KEGG" id="adin:H7849_03815"/>
<evidence type="ECO:0000259" key="3">
    <source>
        <dbReference type="PROSITE" id="PS50110"/>
    </source>
</evidence>
<evidence type="ECO:0000313" key="5">
    <source>
        <dbReference type="EMBL" id="QNI33112.1"/>
    </source>
</evidence>
<dbReference type="PANTHER" id="PTHR45138:SF24">
    <property type="entry name" value="DIGUANYLATE CYCLASE DGCC-RELATED"/>
    <property type="match status" value="1"/>
</dbReference>
<dbReference type="PROSITE" id="PS50110">
    <property type="entry name" value="RESPONSE_REGULATORY"/>
    <property type="match status" value="1"/>
</dbReference>
<dbReference type="Pfam" id="PF00990">
    <property type="entry name" value="GGDEF"/>
    <property type="match status" value="1"/>
</dbReference>
<proteinExistence type="predicted"/>
<dbReference type="PROSITE" id="PS50887">
    <property type="entry name" value="GGDEF"/>
    <property type="match status" value="1"/>
</dbReference>
<dbReference type="AlphaFoldDB" id="A0A7G8BKP2"/>
<evidence type="ECO:0000256" key="2">
    <source>
        <dbReference type="PROSITE-ProRule" id="PRU00169"/>
    </source>
</evidence>
<organism evidence="5 6">
    <name type="scientific">Alloacidobacterium dinghuense</name>
    <dbReference type="NCBI Taxonomy" id="2763107"/>
    <lineage>
        <taxon>Bacteria</taxon>
        <taxon>Pseudomonadati</taxon>
        <taxon>Acidobacteriota</taxon>
        <taxon>Terriglobia</taxon>
        <taxon>Terriglobales</taxon>
        <taxon>Acidobacteriaceae</taxon>
        <taxon>Alloacidobacterium</taxon>
    </lineage>
</organism>
<dbReference type="InterPro" id="IPR001789">
    <property type="entry name" value="Sig_transdc_resp-reg_receiver"/>
</dbReference>
<dbReference type="GO" id="GO:0000160">
    <property type="term" value="P:phosphorelay signal transduction system"/>
    <property type="evidence" value="ECO:0007669"/>
    <property type="project" value="InterPro"/>
</dbReference>
<gene>
    <name evidence="5" type="ORF">H7849_03815</name>
</gene>
<evidence type="ECO:0000259" key="4">
    <source>
        <dbReference type="PROSITE" id="PS50887"/>
    </source>
</evidence>
<dbReference type="SUPFAM" id="SSF55073">
    <property type="entry name" value="Nucleotide cyclase"/>
    <property type="match status" value="1"/>
</dbReference>
<dbReference type="GO" id="GO:0005886">
    <property type="term" value="C:plasma membrane"/>
    <property type="evidence" value="ECO:0007669"/>
    <property type="project" value="TreeGrafter"/>
</dbReference>
<dbReference type="GO" id="GO:0043709">
    <property type="term" value="P:cell adhesion involved in single-species biofilm formation"/>
    <property type="evidence" value="ECO:0007669"/>
    <property type="project" value="TreeGrafter"/>
</dbReference>
<dbReference type="CDD" id="cd01949">
    <property type="entry name" value="GGDEF"/>
    <property type="match status" value="1"/>
</dbReference>
<dbReference type="InterPro" id="IPR043128">
    <property type="entry name" value="Rev_trsase/Diguanyl_cyclase"/>
</dbReference>
<evidence type="ECO:0000313" key="6">
    <source>
        <dbReference type="Proteomes" id="UP000515312"/>
    </source>
</evidence>
<dbReference type="InterPro" id="IPR029787">
    <property type="entry name" value="Nucleotide_cyclase"/>
</dbReference>
<dbReference type="InterPro" id="IPR000160">
    <property type="entry name" value="GGDEF_dom"/>
</dbReference>
<dbReference type="Proteomes" id="UP000515312">
    <property type="component" value="Chromosome"/>
</dbReference>
<dbReference type="EMBL" id="CP060394">
    <property type="protein sequence ID" value="QNI33112.1"/>
    <property type="molecule type" value="Genomic_DNA"/>
</dbReference>
<dbReference type="InterPro" id="IPR011006">
    <property type="entry name" value="CheY-like_superfamily"/>
</dbReference>
<evidence type="ECO:0000256" key="1">
    <source>
        <dbReference type="ARBA" id="ARBA00012528"/>
    </source>
</evidence>
<keyword evidence="2" id="KW-0597">Phosphoprotein</keyword>
<dbReference type="SMART" id="SM00267">
    <property type="entry name" value="GGDEF"/>
    <property type="match status" value="1"/>
</dbReference>
<dbReference type="GO" id="GO:0052621">
    <property type="term" value="F:diguanylate cyclase activity"/>
    <property type="evidence" value="ECO:0007669"/>
    <property type="project" value="UniProtKB-EC"/>
</dbReference>
<dbReference type="Pfam" id="PF00072">
    <property type="entry name" value="Response_reg"/>
    <property type="match status" value="1"/>
</dbReference>
<keyword evidence="6" id="KW-1185">Reference proteome</keyword>